<gene>
    <name evidence="2" type="ORF">GCM10023350_53080</name>
</gene>
<evidence type="ECO:0000313" key="3">
    <source>
        <dbReference type="Proteomes" id="UP001499882"/>
    </source>
</evidence>
<proteinExistence type="predicted"/>
<organism evidence="2 3">
    <name type="scientific">Nocardioides endophyticus</name>
    <dbReference type="NCBI Taxonomy" id="1353775"/>
    <lineage>
        <taxon>Bacteria</taxon>
        <taxon>Bacillati</taxon>
        <taxon>Actinomycetota</taxon>
        <taxon>Actinomycetes</taxon>
        <taxon>Propionibacteriales</taxon>
        <taxon>Nocardioidaceae</taxon>
        <taxon>Nocardioides</taxon>
    </lineage>
</organism>
<keyword evidence="3" id="KW-1185">Reference proteome</keyword>
<sequence>MSDNLDLLAALETDIVNDSPVAPTLRRCILLGGRAGSSELRDWASQELHGHKDDASLPDYRRVPAPIYINATVGRTWRTGQLISPSVIPEWARETFANGPTFFEGIGQIEAMANAAMVDGGSQHMTHKFAMDVCAALDMGQPFQETTALYWQVSSASLTGIVEHVRTTLAELVGAIRSQTPVGQLLPKGDVASEAVRMIITSSSRSSRS</sequence>
<evidence type="ECO:0000313" key="2">
    <source>
        <dbReference type="EMBL" id="GAA4760220.1"/>
    </source>
</evidence>
<accession>A0ABP8ZM05</accession>
<feature type="domain" description="AbiTii" evidence="1">
    <location>
        <begin position="7"/>
        <end position="182"/>
    </location>
</feature>
<protein>
    <recommendedName>
        <fullName evidence="1">AbiTii domain-containing protein</fullName>
    </recommendedName>
</protein>
<comment type="caution">
    <text evidence="2">The sequence shown here is derived from an EMBL/GenBank/DDBJ whole genome shotgun (WGS) entry which is preliminary data.</text>
</comment>
<evidence type="ECO:0000259" key="1">
    <source>
        <dbReference type="Pfam" id="PF18864"/>
    </source>
</evidence>
<reference evidence="3" key="1">
    <citation type="journal article" date="2019" name="Int. J. Syst. Evol. Microbiol.">
        <title>The Global Catalogue of Microorganisms (GCM) 10K type strain sequencing project: providing services to taxonomists for standard genome sequencing and annotation.</title>
        <authorList>
            <consortium name="The Broad Institute Genomics Platform"/>
            <consortium name="The Broad Institute Genome Sequencing Center for Infectious Disease"/>
            <person name="Wu L."/>
            <person name="Ma J."/>
        </authorList>
    </citation>
    <scope>NUCLEOTIDE SEQUENCE [LARGE SCALE GENOMIC DNA]</scope>
    <source>
        <strain evidence="3">JCM 18532</strain>
    </source>
</reference>
<dbReference type="Proteomes" id="UP001499882">
    <property type="component" value="Unassembled WGS sequence"/>
</dbReference>
<dbReference type="InterPro" id="IPR041304">
    <property type="entry name" value="AbiTii"/>
</dbReference>
<dbReference type="EMBL" id="BAABKN010000041">
    <property type="protein sequence ID" value="GAA4760220.1"/>
    <property type="molecule type" value="Genomic_DNA"/>
</dbReference>
<dbReference type="RefSeq" id="WP_345530174.1">
    <property type="nucleotide sequence ID" value="NZ_BAABKN010000041.1"/>
</dbReference>
<dbReference type="Pfam" id="PF18864">
    <property type="entry name" value="AbiTii"/>
    <property type="match status" value="1"/>
</dbReference>
<name>A0ABP8ZM05_9ACTN</name>